<gene>
    <name evidence="1" type="primary">gph_3</name>
    <name evidence="1" type="ORF">PAESOLCIP111_02143</name>
</gene>
<evidence type="ECO:0000313" key="1">
    <source>
        <dbReference type="EMBL" id="CAG7618724.1"/>
    </source>
</evidence>
<proteinExistence type="predicted"/>
<keyword evidence="2" id="KW-1185">Reference proteome</keyword>
<organism evidence="1 2">
    <name type="scientific">Paenibacillus solanacearum</name>
    <dbReference type="NCBI Taxonomy" id="2048548"/>
    <lineage>
        <taxon>Bacteria</taxon>
        <taxon>Bacillati</taxon>
        <taxon>Bacillota</taxon>
        <taxon>Bacilli</taxon>
        <taxon>Bacillales</taxon>
        <taxon>Paenibacillaceae</taxon>
        <taxon>Paenibacillus</taxon>
    </lineage>
</organism>
<dbReference type="GO" id="GO:0005829">
    <property type="term" value="C:cytosol"/>
    <property type="evidence" value="ECO:0007669"/>
    <property type="project" value="TreeGrafter"/>
</dbReference>
<dbReference type="SFLD" id="SFLDS00003">
    <property type="entry name" value="Haloacid_Dehalogenase"/>
    <property type="match status" value="1"/>
</dbReference>
<dbReference type="GO" id="GO:0008967">
    <property type="term" value="F:phosphoglycolate phosphatase activity"/>
    <property type="evidence" value="ECO:0007669"/>
    <property type="project" value="UniProtKB-EC"/>
</dbReference>
<dbReference type="SFLD" id="SFLDG01129">
    <property type="entry name" value="C1.5:_HAD__Beta-PGM__Phosphata"/>
    <property type="match status" value="1"/>
</dbReference>
<sequence>MKRWITFDLDGTLMQNPFGKWIFPEVEALVCAGLSEPYEVRKALVREHEARMDRNETVAAYDWDEMLRQLLGQLNLKLEIDIEQLVLKHSIQPKIYLLEDSILATLEKLKSKGYSLAVATNGFYKYQYPVMKELGLAEWFDEIITPEKVGCGKPNIGMVRELLQTGELVAHVGDRLDHDVYLANRLGVPSMFIYRDLPEALRKLPIEQRSADPEFIAICENKLKVENPSLTAVPLPPDYVATHVLYRLEELLECV</sequence>
<dbReference type="InterPro" id="IPR050155">
    <property type="entry name" value="HAD-like_hydrolase_sf"/>
</dbReference>
<dbReference type="RefSeq" id="WP_218091927.1">
    <property type="nucleotide sequence ID" value="NZ_CAJVAS010000007.1"/>
</dbReference>
<name>A0A916K316_9BACL</name>
<dbReference type="Pfam" id="PF00702">
    <property type="entry name" value="Hydrolase"/>
    <property type="match status" value="1"/>
</dbReference>
<keyword evidence="1" id="KW-0378">Hydrolase</keyword>
<accession>A0A916K316</accession>
<comment type="caution">
    <text evidence="1">The sequence shown here is derived from an EMBL/GenBank/DDBJ whole genome shotgun (WGS) entry which is preliminary data.</text>
</comment>
<protein>
    <submittedName>
        <fullName evidence="1">Phosphoglycolate phosphatase</fullName>
        <ecNumber evidence="1">3.1.3.18</ecNumber>
    </submittedName>
</protein>
<dbReference type="NCBIfam" id="TIGR01549">
    <property type="entry name" value="HAD-SF-IA-v1"/>
    <property type="match status" value="1"/>
</dbReference>
<dbReference type="PANTHER" id="PTHR43434:SF1">
    <property type="entry name" value="PHOSPHOGLYCOLATE PHOSPHATASE"/>
    <property type="match status" value="1"/>
</dbReference>
<dbReference type="EC" id="3.1.3.18" evidence="1"/>
<dbReference type="GO" id="GO:0006281">
    <property type="term" value="P:DNA repair"/>
    <property type="evidence" value="ECO:0007669"/>
    <property type="project" value="TreeGrafter"/>
</dbReference>
<dbReference type="AlphaFoldDB" id="A0A916K316"/>
<evidence type="ECO:0000313" key="2">
    <source>
        <dbReference type="Proteomes" id="UP000693672"/>
    </source>
</evidence>
<dbReference type="Proteomes" id="UP000693672">
    <property type="component" value="Unassembled WGS sequence"/>
</dbReference>
<dbReference type="EMBL" id="CAJVAS010000007">
    <property type="protein sequence ID" value="CAG7618724.1"/>
    <property type="molecule type" value="Genomic_DNA"/>
</dbReference>
<dbReference type="PANTHER" id="PTHR43434">
    <property type="entry name" value="PHOSPHOGLYCOLATE PHOSPHATASE"/>
    <property type="match status" value="1"/>
</dbReference>
<reference evidence="1" key="1">
    <citation type="submission" date="2021-06" db="EMBL/GenBank/DDBJ databases">
        <authorList>
            <person name="Criscuolo A."/>
        </authorList>
    </citation>
    <scope>NUCLEOTIDE SEQUENCE</scope>
    <source>
        <strain evidence="1">CIP111600</strain>
    </source>
</reference>
<dbReference type="InterPro" id="IPR006439">
    <property type="entry name" value="HAD-SF_hydro_IA"/>
</dbReference>